<evidence type="ECO:0000313" key="1">
    <source>
        <dbReference type="EMBL" id="JAD42241.1"/>
    </source>
</evidence>
<accession>A0A0A8ZTW6</accession>
<sequence>MTLWIPRLPLHPQLLASELAADRTSCDFLATRRVTRKPTCSWQR</sequence>
<name>A0A0A8ZTW6_ARUDO</name>
<reference evidence="1" key="2">
    <citation type="journal article" date="2015" name="Data Brief">
        <title>Shoot transcriptome of the giant reed, Arundo donax.</title>
        <authorList>
            <person name="Barrero R.A."/>
            <person name="Guerrero F.D."/>
            <person name="Moolhuijzen P."/>
            <person name="Goolsby J.A."/>
            <person name="Tidwell J."/>
            <person name="Bellgard S.E."/>
            <person name="Bellgard M.I."/>
        </authorList>
    </citation>
    <scope>NUCLEOTIDE SEQUENCE</scope>
    <source>
        <tissue evidence="1">Shoot tissue taken approximately 20 cm above the soil surface</tissue>
    </source>
</reference>
<reference evidence="1" key="1">
    <citation type="submission" date="2014-09" db="EMBL/GenBank/DDBJ databases">
        <authorList>
            <person name="Magalhaes I.L.F."/>
            <person name="Oliveira U."/>
            <person name="Santos F.R."/>
            <person name="Vidigal T.H.D.A."/>
            <person name="Brescovit A.D."/>
            <person name="Santos A.J."/>
        </authorList>
    </citation>
    <scope>NUCLEOTIDE SEQUENCE</scope>
    <source>
        <tissue evidence="1">Shoot tissue taken approximately 20 cm above the soil surface</tissue>
    </source>
</reference>
<protein>
    <submittedName>
        <fullName evidence="1">Uncharacterized protein</fullName>
    </submittedName>
</protein>
<dbReference type="AlphaFoldDB" id="A0A0A8ZTW6"/>
<organism evidence="1">
    <name type="scientific">Arundo donax</name>
    <name type="common">Giant reed</name>
    <name type="synonym">Donax arundinaceus</name>
    <dbReference type="NCBI Taxonomy" id="35708"/>
    <lineage>
        <taxon>Eukaryota</taxon>
        <taxon>Viridiplantae</taxon>
        <taxon>Streptophyta</taxon>
        <taxon>Embryophyta</taxon>
        <taxon>Tracheophyta</taxon>
        <taxon>Spermatophyta</taxon>
        <taxon>Magnoliopsida</taxon>
        <taxon>Liliopsida</taxon>
        <taxon>Poales</taxon>
        <taxon>Poaceae</taxon>
        <taxon>PACMAD clade</taxon>
        <taxon>Arundinoideae</taxon>
        <taxon>Arundineae</taxon>
        <taxon>Arundo</taxon>
    </lineage>
</organism>
<proteinExistence type="predicted"/>
<dbReference type="EMBL" id="GBRH01255654">
    <property type="protein sequence ID" value="JAD42241.1"/>
    <property type="molecule type" value="Transcribed_RNA"/>
</dbReference>